<dbReference type="CDD" id="cd00063">
    <property type="entry name" value="FN3"/>
    <property type="match status" value="15"/>
</dbReference>
<feature type="region of interest" description="Disordered" evidence="4">
    <location>
        <begin position="447"/>
        <end position="474"/>
    </location>
</feature>
<feature type="domain" description="Fibronectin type-III" evidence="6">
    <location>
        <begin position="979"/>
        <end position="1084"/>
    </location>
</feature>
<accession>A0A919PT70</accession>
<feature type="domain" description="Fibronectin type-III" evidence="6">
    <location>
        <begin position="465"/>
        <end position="565"/>
    </location>
</feature>
<feature type="chain" id="PRO_5037345368" description="Fibronectin type-III domain-containing protein" evidence="5">
    <location>
        <begin position="31"/>
        <end position="1845"/>
    </location>
</feature>
<evidence type="ECO:0000313" key="7">
    <source>
        <dbReference type="EMBL" id="GIG49777.1"/>
    </source>
</evidence>
<evidence type="ECO:0000256" key="1">
    <source>
        <dbReference type="ARBA" id="ARBA00022737"/>
    </source>
</evidence>
<keyword evidence="2" id="KW-0326">Glycosidase</keyword>
<keyword evidence="5" id="KW-0732">Signal</keyword>
<keyword evidence="3" id="KW-0119">Carbohydrate metabolism</keyword>
<keyword evidence="1" id="KW-0677">Repeat</keyword>
<reference evidence="7" key="1">
    <citation type="submission" date="2021-01" db="EMBL/GenBank/DDBJ databases">
        <title>Whole genome shotgun sequence of Dactylosporangium siamense NBRC 106093.</title>
        <authorList>
            <person name="Komaki H."/>
            <person name="Tamura T."/>
        </authorList>
    </citation>
    <scope>NUCLEOTIDE SEQUENCE</scope>
    <source>
        <strain evidence="7">NBRC 106093</strain>
    </source>
</reference>
<keyword evidence="3" id="KW-0624">Polysaccharide degradation</keyword>
<evidence type="ECO:0000313" key="8">
    <source>
        <dbReference type="Proteomes" id="UP000660611"/>
    </source>
</evidence>
<feature type="region of interest" description="Disordered" evidence="4">
    <location>
        <begin position="655"/>
        <end position="674"/>
    </location>
</feature>
<sequence>MRSPRRLSVMGALLLTAGTPAIIWTTPAHAAPRVEATPSAQAELLAAAPDKVTGLTAGTGDGVLMLSFDAAGDGGSAITGYDYSTDDGTTWKPLTGLTGTTTKQATISKESAGDGTNPLGYNIQYNLKVRAVNAEGPGPASDAYATTIPPKAPDAPMPITTDVQGGAIELSFPYPRDYGSTITGWEYSTDNGLHWQPLTVTGMGPLAATVTNQSTGDGSTALQAGQQYQLRIRASSNAGQGQHTDTFTVAIPDPGAPAAPGSVTAAAAGANVGVDFTAPSPGNSAIVKYQYSSDGGSTWKDTTTTGAGPLHAELTVESNSSFGFARGRMYRIRVRAVNTEGAGLPSAADEVTLAATEPGAPFDLRAVPGNGSMTLSFKNPADNGSPITAWEYTTDNGGQWQPLTGVTGDWQKTATITNRSTGDGSTALASGVTYQIRVRARNALGAGQDSQTVSASLPAAGSPAAPGSVTGAPSAAGDKIKLDFSAPNQGTSQIVKYQYSTDDGGSWADATTTSANGSMHTELSNESGTGFRLYPGQPYRVRLRAVNTQGPGLPSAAAEVTLPATAPGQTYRLVAVPRAEGGFALTFDGVPDNGSPITGFEYTTDNGAHWRALTGVTGDMQRSAVITNQSTGDGSTPLAAGGTYQIRVRASNAIGTGQDSDTVTAGLPAAGSPAAPGSVTAAPAGNNLGVDFTAADQGTSTILKYQYSTDGGGTWKDTPTTGAGPLHAELTVESNSSYPFARANTYRVRIRAVNTQGPGLPSAAAEVSLPPSAPGEPFDLRTVPGSGSLTLNFKAPTDNGSPITAWEYTTDNAGQWQPLTGVTGDWQLTATITNRSTGDGTTALASGVTYQVRVRARNVLGTGPDSQTVAAGLPNAGSPAAPGSLAATVAGGTIEVSFTAPNQGTSAILKYQYSTDDGWSWKDTTTTGAGPLLASLSIDSGDGGPLHPGQPYRVRVRAVNAQGPGLPSGAGEVSLAPTAPGEPYDVHGDPGDQAITLDWKAPDNGDEITGYAYSTNNGTDWRPLSPFAFNKMDWTTTATVAAASTGDGSTQLQNGQTYQVRLRATNSLGTGPDSEPVTVQLPMPGSPTRPANLTVAAAGDTIGADFTAAGPGNSAITKYQYSTDGGSSWRDLTTTGTGTLHGVISADSAGGFPLWHGSPLRVRVRAVNTQGAGLPSAPAEVSLPASAPAKPVSVTPVPGNRQVTFSFSVNKNGPDLTGIDYSTDNGVTWRALDPDDVDELADKSFRTTITNVSSGGGTARLVNGVTYQLRLRATNELGTGPASDAVTFIPAADLPGAPTQITTTPGDRKVTVTYQVADDGGSPVTGLRYSTDGGTTWADATPTGTGTLTAVITTQSTGGGAALVNGTAVSLRLRLLNLAGAGTPSTAATVTPFTVPDAPAGLSAKPAKTGAALQFSTPGSGGSPITGYDYSTDGGATWATLSPGGSGTLTATVTTASTAGRPALTNGTTYQFAVRARNVAGAGAVSAAVTLTLAGTAGAPVGLAAAPRNQAAALTFQAPADTGGTAITGYQVAVDGGAWTGLGTEGTDALKATVAGLVNDRSYQLKVRAVTATGPGAEAGPVLVTPLAAPAAPSGVVATAKTATITVTWVAPPTGGAAITGYTAIASPGPATCDAIGEMTCVLGAQANQAYTITVVAHSASGDSTASTPSSSVTAAAPEIPATPPVTDEKLDTPQSDDKPTAPGATITLKGSGYAPNSTVELIVYSSPVSLGTVVTDDKGEFSVDVVVPPSLPIGDHTLAAVGADKDGNVRAMRLDVTVAPAVPATPATPTTPPLAVTGAATAATAEAGLLMLLLGAGLVRASRTRRWHPRHRTPAGRHAPTGPA</sequence>
<dbReference type="InterPro" id="IPR050964">
    <property type="entry name" value="Striated_Muscle_Regulatory"/>
</dbReference>
<protein>
    <recommendedName>
        <fullName evidence="6">Fibronectin type-III domain-containing protein</fullName>
    </recommendedName>
</protein>
<feature type="compositionally biased region" description="Low complexity" evidence="4">
    <location>
        <begin position="454"/>
        <end position="474"/>
    </location>
</feature>
<organism evidence="7 8">
    <name type="scientific">Dactylosporangium siamense</name>
    <dbReference type="NCBI Taxonomy" id="685454"/>
    <lineage>
        <taxon>Bacteria</taxon>
        <taxon>Bacillati</taxon>
        <taxon>Actinomycetota</taxon>
        <taxon>Actinomycetes</taxon>
        <taxon>Micromonosporales</taxon>
        <taxon>Micromonosporaceae</taxon>
        <taxon>Dactylosporangium</taxon>
    </lineage>
</organism>
<dbReference type="Pfam" id="PF00041">
    <property type="entry name" value="fn3"/>
    <property type="match status" value="2"/>
</dbReference>
<dbReference type="PROSITE" id="PS50853">
    <property type="entry name" value="FN3"/>
    <property type="match status" value="10"/>
</dbReference>
<evidence type="ECO:0000259" key="6">
    <source>
        <dbReference type="PROSITE" id="PS50853"/>
    </source>
</evidence>
<feature type="compositionally biased region" description="Basic residues" evidence="4">
    <location>
        <begin position="1825"/>
        <end position="1836"/>
    </location>
</feature>
<keyword evidence="8" id="KW-1185">Reference proteome</keyword>
<feature type="domain" description="Fibronectin type-III" evidence="6">
    <location>
        <begin position="878"/>
        <end position="978"/>
    </location>
</feature>
<feature type="domain" description="Fibronectin type-III" evidence="6">
    <location>
        <begin position="1592"/>
        <end position="1679"/>
    </location>
</feature>
<feature type="region of interest" description="Disordered" evidence="4">
    <location>
        <begin position="1825"/>
        <end position="1845"/>
    </location>
</feature>
<dbReference type="SUPFAM" id="SSF49265">
    <property type="entry name" value="Fibronectin type III"/>
    <property type="match status" value="8"/>
</dbReference>
<comment type="caution">
    <text evidence="7">The sequence shown here is derived from an EMBL/GenBank/DDBJ whole genome shotgun (WGS) entry which is preliminary data.</text>
</comment>
<feature type="compositionally biased region" description="Low complexity" evidence="4">
    <location>
        <begin position="1661"/>
        <end position="1680"/>
    </location>
</feature>
<evidence type="ECO:0000256" key="2">
    <source>
        <dbReference type="ARBA" id="ARBA00023295"/>
    </source>
</evidence>
<evidence type="ECO:0000256" key="4">
    <source>
        <dbReference type="SAM" id="MobiDB-lite"/>
    </source>
</evidence>
<name>A0A919PT70_9ACTN</name>
<feature type="domain" description="Fibronectin type-III" evidence="6">
    <location>
        <begin position="1497"/>
        <end position="1591"/>
    </location>
</feature>
<dbReference type="Gene3D" id="2.60.40.10">
    <property type="entry name" value="Immunoglobulins"/>
    <property type="match status" value="16"/>
</dbReference>
<evidence type="ECO:0000256" key="5">
    <source>
        <dbReference type="SAM" id="SignalP"/>
    </source>
</evidence>
<feature type="domain" description="Fibronectin type-III" evidence="6">
    <location>
        <begin position="773"/>
        <end position="876"/>
    </location>
</feature>
<feature type="domain" description="Fibronectin type-III" evidence="6">
    <location>
        <begin position="152"/>
        <end position="254"/>
    </location>
</feature>
<dbReference type="GO" id="GO:0000272">
    <property type="term" value="P:polysaccharide catabolic process"/>
    <property type="evidence" value="ECO:0007669"/>
    <property type="project" value="UniProtKB-KW"/>
</dbReference>
<feature type="signal peptide" evidence="5">
    <location>
        <begin position="1"/>
        <end position="30"/>
    </location>
</feature>
<dbReference type="PANTHER" id="PTHR13817:SF73">
    <property type="entry name" value="FIBRONECTIN TYPE-III DOMAIN-CONTAINING PROTEIN"/>
    <property type="match status" value="1"/>
</dbReference>
<feature type="domain" description="Fibronectin type-III" evidence="6">
    <location>
        <begin position="1395"/>
        <end position="1496"/>
    </location>
</feature>
<feature type="domain" description="Fibronectin type-III" evidence="6">
    <location>
        <begin position="48"/>
        <end position="151"/>
    </location>
</feature>
<feature type="compositionally biased region" description="Basic and acidic residues" evidence="4">
    <location>
        <begin position="1687"/>
        <end position="1700"/>
    </location>
</feature>
<dbReference type="PANTHER" id="PTHR13817">
    <property type="entry name" value="TITIN"/>
    <property type="match status" value="1"/>
</dbReference>
<dbReference type="RefSeq" id="WP_203851442.1">
    <property type="nucleotide sequence ID" value="NZ_BAAAVW010000008.1"/>
</dbReference>
<feature type="domain" description="Fibronectin type-III" evidence="6">
    <location>
        <begin position="357"/>
        <end position="460"/>
    </location>
</feature>
<dbReference type="InterPro" id="IPR003961">
    <property type="entry name" value="FN3_dom"/>
</dbReference>
<dbReference type="SMART" id="SM00060">
    <property type="entry name" value="FN3"/>
    <property type="match status" value="16"/>
</dbReference>
<dbReference type="GO" id="GO:0016798">
    <property type="term" value="F:hydrolase activity, acting on glycosyl bonds"/>
    <property type="evidence" value="ECO:0007669"/>
    <property type="project" value="UniProtKB-KW"/>
</dbReference>
<feature type="compositionally biased region" description="Low complexity" evidence="4">
    <location>
        <begin position="664"/>
        <end position="674"/>
    </location>
</feature>
<gene>
    <name evidence="7" type="ORF">Dsi01nite_078180</name>
</gene>
<proteinExistence type="predicted"/>
<dbReference type="Proteomes" id="UP000660611">
    <property type="component" value="Unassembled WGS sequence"/>
</dbReference>
<dbReference type="InterPro" id="IPR036116">
    <property type="entry name" value="FN3_sf"/>
</dbReference>
<feature type="region of interest" description="Disordered" evidence="4">
    <location>
        <begin position="1661"/>
        <end position="1710"/>
    </location>
</feature>
<dbReference type="EMBL" id="BONQ01000125">
    <property type="protein sequence ID" value="GIG49777.1"/>
    <property type="molecule type" value="Genomic_DNA"/>
</dbReference>
<evidence type="ECO:0000256" key="3">
    <source>
        <dbReference type="ARBA" id="ARBA00023326"/>
    </source>
</evidence>
<keyword evidence="2" id="KW-0378">Hydrolase</keyword>
<dbReference type="InterPro" id="IPR013783">
    <property type="entry name" value="Ig-like_fold"/>
</dbReference>